<evidence type="ECO:0000256" key="4">
    <source>
        <dbReference type="ARBA" id="ARBA00023136"/>
    </source>
</evidence>
<dbReference type="InterPro" id="IPR007016">
    <property type="entry name" value="O-antigen_ligase-rel_domated"/>
</dbReference>
<feature type="transmembrane region" description="Helical" evidence="5">
    <location>
        <begin position="371"/>
        <end position="393"/>
    </location>
</feature>
<dbReference type="Proteomes" id="UP000199183">
    <property type="component" value="Unassembled WGS sequence"/>
</dbReference>
<proteinExistence type="predicted"/>
<feature type="transmembrane region" description="Helical" evidence="5">
    <location>
        <begin position="111"/>
        <end position="129"/>
    </location>
</feature>
<gene>
    <name evidence="7" type="ORF">SAMN04489806_1902</name>
</gene>
<reference evidence="7 8" key="1">
    <citation type="submission" date="2016-10" db="EMBL/GenBank/DDBJ databases">
        <authorList>
            <person name="de Groot N.N."/>
        </authorList>
    </citation>
    <scope>NUCLEOTIDE SEQUENCE [LARGE SCALE GENOMIC DNA]</scope>
    <source>
        <strain evidence="7 8">DSM 21799</strain>
    </source>
</reference>
<feature type="transmembrane region" description="Helical" evidence="5">
    <location>
        <begin position="54"/>
        <end position="73"/>
    </location>
</feature>
<dbReference type="EMBL" id="FNRY01000001">
    <property type="protein sequence ID" value="SEB83489.1"/>
    <property type="molecule type" value="Genomic_DNA"/>
</dbReference>
<evidence type="ECO:0000256" key="3">
    <source>
        <dbReference type="ARBA" id="ARBA00022989"/>
    </source>
</evidence>
<feature type="transmembrane region" description="Helical" evidence="5">
    <location>
        <begin position="141"/>
        <end position="162"/>
    </location>
</feature>
<feature type="domain" description="O-antigen ligase-related" evidence="6">
    <location>
        <begin position="206"/>
        <end position="335"/>
    </location>
</feature>
<feature type="transmembrane region" description="Helical" evidence="5">
    <location>
        <begin position="174"/>
        <end position="190"/>
    </location>
</feature>
<keyword evidence="2 5" id="KW-0812">Transmembrane</keyword>
<evidence type="ECO:0000256" key="5">
    <source>
        <dbReference type="SAM" id="Phobius"/>
    </source>
</evidence>
<dbReference type="AlphaFoldDB" id="A0A1H4MKF5"/>
<evidence type="ECO:0000313" key="7">
    <source>
        <dbReference type="EMBL" id="SEB83489.1"/>
    </source>
</evidence>
<evidence type="ECO:0000313" key="8">
    <source>
        <dbReference type="Proteomes" id="UP000199183"/>
    </source>
</evidence>
<dbReference type="STRING" id="640635.SAMN04489806_1902"/>
<accession>A0A1H4MKF5</accession>
<dbReference type="Pfam" id="PF04932">
    <property type="entry name" value="Wzy_C"/>
    <property type="match status" value="1"/>
</dbReference>
<dbReference type="RefSeq" id="WP_176980796.1">
    <property type="nucleotide sequence ID" value="NZ_FNRY01000001.1"/>
</dbReference>
<evidence type="ECO:0000256" key="2">
    <source>
        <dbReference type="ARBA" id="ARBA00022692"/>
    </source>
</evidence>
<dbReference type="InterPro" id="IPR051533">
    <property type="entry name" value="WaaL-like"/>
</dbReference>
<dbReference type="GO" id="GO:0016020">
    <property type="term" value="C:membrane"/>
    <property type="evidence" value="ECO:0007669"/>
    <property type="project" value="UniProtKB-SubCell"/>
</dbReference>
<organism evidence="7 8">
    <name type="scientific">Paramicrobacterium humi</name>
    <dbReference type="NCBI Taxonomy" id="640635"/>
    <lineage>
        <taxon>Bacteria</taxon>
        <taxon>Bacillati</taxon>
        <taxon>Actinomycetota</taxon>
        <taxon>Actinomycetes</taxon>
        <taxon>Micrococcales</taxon>
        <taxon>Microbacteriaceae</taxon>
        <taxon>Paramicrobacterium</taxon>
    </lineage>
</organism>
<keyword evidence="7" id="KW-0436">Ligase</keyword>
<evidence type="ECO:0000256" key="1">
    <source>
        <dbReference type="ARBA" id="ARBA00004141"/>
    </source>
</evidence>
<protein>
    <submittedName>
        <fullName evidence="7">O-antigen ligase like membrane protein</fullName>
    </submittedName>
</protein>
<feature type="transmembrane region" description="Helical" evidence="5">
    <location>
        <begin position="247"/>
        <end position="268"/>
    </location>
</feature>
<sequence length="417" mass="45159">MVAAAIGVLATSDTRLAWFVSIGVLALSFFLSTPMLIVAMAVPATLVLTRVGGFVSVSDVILAVATIAAVVLVRPKGMSAMRPFCWAGIAYLVAALPTLILNPYQENTVEWVHEFVLVIGSLLVGFTIARTGKSSYAIGAYVLGCLGIAVAAIATAAVAFAIHHELEPVYLPELHKNLIGGMLATAFVIVHGRPAWFAIPRNLSYFTLVVLAGGIFASQSRQSMLGLLAGLLIVGLRRRAASRRRPLLGILLTIPVLGYSISMLSSQLASDNQFNSAYQRLDWFEESLNIWHESPAFGVGLRWWYTDRFAARFQPPNAELEVLSSVGIVGLIGFLLMFALVIWYLWRLDPTYGTVGAAVVVARFVQAQFDLYWVAGQASLLWIVAGVCVGAFVHDRSGLEQPDSSRQLSVNYVRTVT</sequence>
<keyword evidence="3 5" id="KW-1133">Transmembrane helix</keyword>
<dbReference type="GO" id="GO:0016874">
    <property type="term" value="F:ligase activity"/>
    <property type="evidence" value="ECO:0007669"/>
    <property type="project" value="UniProtKB-KW"/>
</dbReference>
<dbReference type="PANTHER" id="PTHR37422:SF13">
    <property type="entry name" value="LIPOPOLYSACCHARIDE BIOSYNTHESIS PROTEIN PA4999-RELATED"/>
    <property type="match status" value="1"/>
</dbReference>
<feature type="transmembrane region" description="Helical" evidence="5">
    <location>
        <begin position="326"/>
        <end position="346"/>
    </location>
</feature>
<dbReference type="PANTHER" id="PTHR37422">
    <property type="entry name" value="TEICHURONIC ACID BIOSYNTHESIS PROTEIN TUAE"/>
    <property type="match status" value="1"/>
</dbReference>
<feature type="transmembrane region" description="Helical" evidence="5">
    <location>
        <begin position="16"/>
        <end position="42"/>
    </location>
</feature>
<feature type="transmembrane region" description="Helical" evidence="5">
    <location>
        <begin position="85"/>
        <end position="105"/>
    </location>
</feature>
<keyword evidence="4 5" id="KW-0472">Membrane</keyword>
<comment type="subcellular location">
    <subcellularLocation>
        <location evidence="1">Membrane</location>
        <topology evidence="1">Multi-pass membrane protein</topology>
    </subcellularLocation>
</comment>
<name>A0A1H4MKF5_9MICO</name>
<keyword evidence="8" id="KW-1185">Reference proteome</keyword>
<evidence type="ECO:0000259" key="6">
    <source>
        <dbReference type="Pfam" id="PF04932"/>
    </source>
</evidence>